<evidence type="ECO:0000313" key="3">
    <source>
        <dbReference type="Proteomes" id="UP000198847"/>
    </source>
</evidence>
<dbReference type="RefSeq" id="WP_177173428.1">
    <property type="nucleotide sequence ID" value="NZ_FODY01000001.1"/>
</dbReference>
<keyword evidence="3" id="KW-1185">Reference proteome</keyword>
<accession>A0A1H8P6F0</accession>
<dbReference type="PANTHER" id="PTHR39341:SF1">
    <property type="entry name" value="DUF1858 DOMAIN-CONTAINING PROTEIN"/>
    <property type="match status" value="1"/>
</dbReference>
<name>A0A1H8P6F0_9FIRM</name>
<gene>
    <name evidence="2" type="ORF">SAMN04490178_101349</name>
</gene>
<evidence type="ECO:0000313" key="2">
    <source>
        <dbReference type="EMBL" id="SEO37446.1"/>
    </source>
</evidence>
<dbReference type="NCBIfam" id="TIGR03980">
    <property type="entry name" value="prismane_assoc"/>
    <property type="match status" value="1"/>
</dbReference>
<dbReference type="InterPro" id="IPR023883">
    <property type="entry name" value="CHP03980_redox-disulphide"/>
</dbReference>
<organism evidence="2 3">
    <name type="scientific">Propionispora vibrioides</name>
    <dbReference type="NCBI Taxonomy" id="112903"/>
    <lineage>
        <taxon>Bacteria</taxon>
        <taxon>Bacillati</taxon>
        <taxon>Bacillota</taxon>
        <taxon>Negativicutes</taxon>
        <taxon>Selenomonadales</taxon>
        <taxon>Sporomusaceae</taxon>
        <taxon>Propionispora</taxon>
    </lineage>
</organism>
<dbReference type="Pfam" id="PF08984">
    <property type="entry name" value="DUF1858"/>
    <property type="match status" value="1"/>
</dbReference>
<proteinExistence type="predicted"/>
<evidence type="ECO:0000259" key="1">
    <source>
        <dbReference type="Pfam" id="PF08984"/>
    </source>
</evidence>
<feature type="domain" description="DUF1858" evidence="1">
    <location>
        <begin position="3"/>
        <end position="56"/>
    </location>
</feature>
<sequence length="69" mass="7229">MTIDKNMSIIEVVEAYPAAVDVFRSYGMGCLGCAAARFENIAQGAAAHGINIDALIADLNKVAQQTSQA</sequence>
<dbReference type="SUPFAM" id="SSF140683">
    <property type="entry name" value="SP0561-like"/>
    <property type="match status" value="1"/>
</dbReference>
<dbReference type="InterPro" id="IPR038062">
    <property type="entry name" value="ScdA-like_N_sf"/>
</dbReference>
<dbReference type="EMBL" id="FODY01000001">
    <property type="protein sequence ID" value="SEO37446.1"/>
    <property type="molecule type" value="Genomic_DNA"/>
</dbReference>
<protein>
    <submittedName>
        <fullName evidence="2">Hybrid cluster protein-associated redox disulfide domain-containing protein</fullName>
    </submittedName>
</protein>
<dbReference type="STRING" id="112903.SAMN04490178_101349"/>
<reference evidence="2 3" key="1">
    <citation type="submission" date="2016-10" db="EMBL/GenBank/DDBJ databases">
        <authorList>
            <person name="de Groot N.N."/>
        </authorList>
    </citation>
    <scope>NUCLEOTIDE SEQUENCE [LARGE SCALE GENOMIC DNA]</scope>
    <source>
        <strain evidence="2 3">DSM 13305</strain>
    </source>
</reference>
<dbReference type="Proteomes" id="UP000198847">
    <property type="component" value="Unassembled WGS sequence"/>
</dbReference>
<dbReference type="Gene3D" id="1.10.3910.10">
    <property type="entry name" value="SP0561-like"/>
    <property type="match status" value="1"/>
</dbReference>
<dbReference type="PANTHER" id="PTHR39341">
    <property type="entry name" value="BSL7085 PROTEIN"/>
    <property type="match status" value="1"/>
</dbReference>
<dbReference type="AlphaFoldDB" id="A0A1H8P6F0"/>
<dbReference type="InterPro" id="IPR015077">
    <property type="entry name" value="DUF1858"/>
</dbReference>